<dbReference type="AlphaFoldDB" id="L9VKL2"/>
<evidence type="ECO:0000313" key="3">
    <source>
        <dbReference type="Proteomes" id="UP000011599"/>
    </source>
</evidence>
<dbReference type="InterPro" id="IPR049625">
    <property type="entry name" value="Glyco_transf_61_cat"/>
</dbReference>
<dbReference type="OrthoDB" id="140964at2157"/>
<dbReference type="PATRIC" id="fig|1114856.3.peg.3989"/>
<comment type="caution">
    <text evidence="2">The sequence shown here is derived from an EMBL/GenBank/DDBJ whole genome shotgun (WGS) entry which is preliminary data.</text>
</comment>
<name>L9VKL2_9EURY</name>
<gene>
    <name evidence="2" type="ORF">C496_19265</name>
</gene>
<keyword evidence="3" id="KW-1185">Reference proteome</keyword>
<dbReference type="GO" id="GO:0016757">
    <property type="term" value="F:glycosyltransferase activity"/>
    <property type="evidence" value="ECO:0007669"/>
    <property type="project" value="InterPro"/>
</dbReference>
<dbReference type="Proteomes" id="UP000011599">
    <property type="component" value="Unassembled WGS sequence"/>
</dbReference>
<accession>L9VKL2</accession>
<evidence type="ECO:0000313" key="2">
    <source>
        <dbReference type="EMBL" id="ELY37679.1"/>
    </source>
</evidence>
<feature type="domain" description="Glycosyltransferase 61 catalytic" evidence="1">
    <location>
        <begin position="163"/>
        <end position="325"/>
    </location>
</feature>
<proteinExistence type="predicted"/>
<sequence length="390" mass="44216">MIHKILGKQGLPKAIAKKATSYKYDGLVMSSYELQAAASRSWKLEERSTELSYSYTSDIAPHSDDPSVHRRPQPDFVFRHPFVAELQDAAVVGPRAAVLTRDNKVIADSLKRPARHHEIHAHTAGTVLSRSYLRHRLSRLIGTDERTVEVAAVLHRKSSVQNFYHWLIERLLTLRGVSHYQEQTGTSVSLIVTRDAPGFVYDFIDHLGFSDNEIIRWDGGPIRADKIVVPSWPELTASGLEWLRERMVASVPAQQNSVEYVYVSRQRTAQRKVTNFDEIEPILWSYDVEPIFLGDISLEEEINLLRSADGIVGPHGAGLTGMIWPDHTKVLELFNGVVIPPFYLMADLLGHQYESILGEPAEMERSRRHRNTYIAPEEFEERLAGFVNAD</sequence>
<dbReference type="Pfam" id="PF04577">
    <property type="entry name" value="Glyco_transf_61"/>
    <property type="match status" value="1"/>
</dbReference>
<protein>
    <submittedName>
        <fullName evidence="2">Capsular polysaccharide biosynthesis protein-like protein</fullName>
    </submittedName>
</protein>
<evidence type="ECO:0000259" key="1">
    <source>
        <dbReference type="Pfam" id="PF04577"/>
    </source>
</evidence>
<organism evidence="2 3">
    <name type="scientific">Natronorubrum tibetense GA33</name>
    <dbReference type="NCBI Taxonomy" id="1114856"/>
    <lineage>
        <taxon>Archaea</taxon>
        <taxon>Methanobacteriati</taxon>
        <taxon>Methanobacteriota</taxon>
        <taxon>Stenosarchaea group</taxon>
        <taxon>Halobacteria</taxon>
        <taxon>Halobacteriales</taxon>
        <taxon>Natrialbaceae</taxon>
        <taxon>Natronorubrum</taxon>
    </lineage>
</organism>
<reference evidence="2 3" key="1">
    <citation type="journal article" date="2014" name="PLoS Genet.">
        <title>Phylogenetically driven sequencing of extremely halophilic archaea reveals strategies for static and dynamic osmo-response.</title>
        <authorList>
            <person name="Becker E.A."/>
            <person name="Seitzer P.M."/>
            <person name="Tritt A."/>
            <person name="Larsen D."/>
            <person name="Krusor M."/>
            <person name="Yao A.I."/>
            <person name="Wu D."/>
            <person name="Madern D."/>
            <person name="Eisen J.A."/>
            <person name="Darling A.E."/>
            <person name="Facciotti M.T."/>
        </authorList>
    </citation>
    <scope>NUCLEOTIDE SEQUENCE [LARGE SCALE GENOMIC DNA]</scope>
    <source>
        <strain evidence="2 3">GA33</strain>
    </source>
</reference>
<dbReference type="eggNOG" id="arCOG11384">
    <property type="taxonomic scope" value="Archaea"/>
</dbReference>
<dbReference type="EMBL" id="AOHW01000045">
    <property type="protein sequence ID" value="ELY37679.1"/>
    <property type="molecule type" value="Genomic_DNA"/>
</dbReference>